<dbReference type="SUPFAM" id="SSF54236">
    <property type="entry name" value="Ubiquitin-like"/>
    <property type="match status" value="1"/>
</dbReference>
<dbReference type="Proteomes" id="UP000019335">
    <property type="component" value="Chromosome 5"/>
</dbReference>
<dbReference type="SUPFAM" id="SSF54160">
    <property type="entry name" value="Chromo domain-like"/>
    <property type="match status" value="1"/>
</dbReference>
<feature type="region of interest" description="Disordered" evidence="1">
    <location>
        <begin position="874"/>
        <end position="919"/>
    </location>
</feature>
<feature type="region of interest" description="Disordered" evidence="1">
    <location>
        <begin position="565"/>
        <end position="660"/>
    </location>
</feature>
<gene>
    <name evidence="3" type="ORF">Naga_100004g52</name>
</gene>
<protein>
    <submittedName>
        <fullName evidence="3">Ubiquitin-like protein</fullName>
    </submittedName>
</protein>
<feature type="compositionally biased region" description="Polar residues" evidence="1">
    <location>
        <begin position="728"/>
        <end position="750"/>
    </location>
</feature>
<dbReference type="PROSITE" id="PS00299">
    <property type="entry name" value="UBIQUITIN_1"/>
    <property type="match status" value="1"/>
</dbReference>
<dbReference type="InterPro" id="IPR016197">
    <property type="entry name" value="Chromo-like_dom_sf"/>
</dbReference>
<dbReference type="PANTHER" id="PTHR10677">
    <property type="entry name" value="UBIQUILIN"/>
    <property type="match status" value="1"/>
</dbReference>
<dbReference type="Pfam" id="PF00240">
    <property type="entry name" value="ubiquitin"/>
    <property type="match status" value="1"/>
</dbReference>
<feature type="compositionally biased region" description="Acidic residues" evidence="1">
    <location>
        <begin position="343"/>
        <end position="361"/>
    </location>
</feature>
<dbReference type="EMBL" id="AZIL01000352">
    <property type="protein sequence ID" value="EWM28302.1"/>
    <property type="molecule type" value="Genomic_DNA"/>
</dbReference>
<evidence type="ECO:0000313" key="4">
    <source>
        <dbReference type="Proteomes" id="UP000019335"/>
    </source>
</evidence>
<reference evidence="3 4" key="1">
    <citation type="journal article" date="2014" name="Mol. Plant">
        <title>Chromosome Scale Genome Assembly and Transcriptome Profiling of Nannochloropsis gaditana in Nitrogen Depletion.</title>
        <authorList>
            <person name="Corteggiani Carpinelli E."/>
            <person name="Telatin A."/>
            <person name="Vitulo N."/>
            <person name="Forcato C."/>
            <person name="D'Angelo M."/>
            <person name="Schiavon R."/>
            <person name="Vezzi A."/>
            <person name="Giacometti G.M."/>
            <person name="Morosinotto T."/>
            <person name="Valle G."/>
        </authorList>
    </citation>
    <scope>NUCLEOTIDE SEQUENCE [LARGE SCALE GENOMIC DNA]</scope>
    <source>
        <strain evidence="3 4">B-31</strain>
    </source>
</reference>
<dbReference type="OrthoDB" id="428577at2759"/>
<organism evidence="3 4">
    <name type="scientific">Nannochloropsis gaditana</name>
    <dbReference type="NCBI Taxonomy" id="72520"/>
    <lineage>
        <taxon>Eukaryota</taxon>
        <taxon>Sar</taxon>
        <taxon>Stramenopiles</taxon>
        <taxon>Ochrophyta</taxon>
        <taxon>Eustigmatophyceae</taxon>
        <taxon>Eustigmatales</taxon>
        <taxon>Monodopsidaceae</taxon>
        <taxon>Nannochloropsis</taxon>
    </lineage>
</organism>
<keyword evidence="4" id="KW-1185">Reference proteome</keyword>
<dbReference type="PROSITE" id="PS50053">
    <property type="entry name" value="UBIQUITIN_2"/>
    <property type="match status" value="1"/>
</dbReference>
<dbReference type="PRINTS" id="PR00348">
    <property type="entry name" value="UBIQUITIN"/>
</dbReference>
<feature type="compositionally biased region" description="Gly residues" evidence="1">
    <location>
        <begin position="764"/>
        <end position="774"/>
    </location>
</feature>
<dbReference type="GO" id="GO:0006511">
    <property type="term" value="P:ubiquitin-dependent protein catabolic process"/>
    <property type="evidence" value="ECO:0007669"/>
    <property type="project" value="TreeGrafter"/>
</dbReference>
<dbReference type="InterPro" id="IPR000626">
    <property type="entry name" value="Ubiquitin-like_dom"/>
</dbReference>
<dbReference type="InterPro" id="IPR029071">
    <property type="entry name" value="Ubiquitin-like_domsf"/>
</dbReference>
<feature type="compositionally biased region" description="Low complexity" evidence="1">
    <location>
        <begin position="591"/>
        <end position="614"/>
    </location>
</feature>
<feature type="compositionally biased region" description="Gly residues" evidence="1">
    <location>
        <begin position="711"/>
        <end position="721"/>
    </location>
</feature>
<feature type="compositionally biased region" description="Basic and acidic residues" evidence="1">
    <location>
        <begin position="500"/>
        <end position="515"/>
    </location>
</feature>
<dbReference type="PANTHER" id="PTHR10677:SF3">
    <property type="entry name" value="FI07626P-RELATED"/>
    <property type="match status" value="1"/>
</dbReference>
<evidence type="ECO:0000313" key="3">
    <source>
        <dbReference type="EMBL" id="EWM28302.1"/>
    </source>
</evidence>
<dbReference type="InterPro" id="IPR019956">
    <property type="entry name" value="Ubiquitin_dom"/>
</dbReference>
<feature type="compositionally biased region" description="Gly residues" evidence="1">
    <location>
        <begin position="364"/>
        <end position="373"/>
    </location>
</feature>
<comment type="caution">
    <text evidence="3">The sequence shown here is derived from an EMBL/GenBank/DDBJ whole genome shotgun (WGS) entry which is preliminary data.</text>
</comment>
<dbReference type="AlphaFoldDB" id="W7TQG0"/>
<feature type="region of interest" description="Disordered" evidence="1">
    <location>
        <begin position="343"/>
        <end position="411"/>
    </location>
</feature>
<proteinExistence type="predicted"/>
<feature type="domain" description="Ubiquitin-like" evidence="2">
    <location>
        <begin position="11"/>
        <end position="86"/>
    </location>
</feature>
<feature type="region of interest" description="Disordered" evidence="1">
    <location>
        <begin position="453"/>
        <end position="545"/>
    </location>
</feature>
<feature type="compositionally biased region" description="Basic and acidic residues" evidence="1">
    <location>
        <begin position="571"/>
        <end position="582"/>
    </location>
</feature>
<feature type="region of interest" description="Disordered" evidence="1">
    <location>
        <begin position="708"/>
        <end position="834"/>
    </location>
</feature>
<dbReference type="Gene3D" id="2.30.30.140">
    <property type="match status" value="1"/>
</dbReference>
<dbReference type="InterPro" id="IPR015496">
    <property type="entry name" value="Ubiquilin"/>
</dbReference>
<accession>W7TQG0</accession>
<dbReference type="Gene3D" id="3.10.20.90">
    <property type="entry name" value="Phosphatidylinositol 3-kinase Catalytic Subunit, Chain A, domain 1"/>
    <property type="match status" value="1"/>
</dbReference>
<sequence>MVTPSDSSIMLSITIKTLQLGDFQLQVPAESSVSALKVQVKDCTQIPEERQRLIYRGRVLQDGEHLSTYNVEAGHTIHCVARPAGVPVSSSQPPVPRTGLATGTAPGGAYRRILMGGPHVFGGRGGSLAAGMAAAAASAGVLAPVPGGAHREADVNPQSLEHVRQGLMTMYSLLSGMQAPTAMVQGSAGEGSGQTASMTRGRARALQTDERSLALEMGHAGERRRWYPGQYVDVKDTVHQWLEAQVLSVDEERRTCRVTYLGWPRRWDETLSWSSPRIAPFRTRTTHNLQAPFLSPTPLAAPRLPLPVRGRDDLRRVLPEVLLMLRRLEAYFVPLVENMEEEAVAEGLDEEEQKEGEEEKNEEGSGGVEGGGNLSPWRAEQLREERLQGSRGNRRSRKGHQQLERSRAARRRQAVVLARDTAPLLDRFGRLLADLAPHVATLWETAEETSVPVDGMTSETDGMEGAVTAGDGEDLTSNPGIARPGRVPVERGRGRRGRDRGREGSGRRKERERENALGTAGIEEEGRAGSVVQNSAEMPLSPTPLAHLPMLRSRASALQDEETQIAGAGADDGRGEGRDGSHGRRVRSRLDFGSSSDSSRVTSLAIESSSSSHAVESDSRGGRRSAGGSRGRSRRPPTAGSTSLMVRPRPRSRDRSPSPETALRLLVATESLASRSASLNAGAVGDGSGRGGGLTGVGEIHIHAFVTPMGGSVGRFGGEGGGGDRNRPSNTDVTVVEQNRGVLSSSSATSGRPGREQDRQESGAGRGDGGGAGGRVLDVNSWSSALHRHQQQQQQQQIQQFFQQQHQPQLPQQIQQSSSPQQPQEQEQEQDIARSSNVLSASAGHNSGRRGVSIFSGLGGGLVAPPSLLPISTGSSSGHLRSAASIRARNDSGGTTGQARIDLEDSREGGGQSHSRTGAISPLSSFIPFLRRFSRYG</sequence>
<dbReference type="SMART" id="SM00213">
    <property type="entry name" value="UBQ"/>
    <property type="match status" value="1"/>
</dbReference>
<dbReference type="InterPro" id="IPR019954">
    <property type="entry name" value="Ubiquitin_CS"/>
</dbReference>
<name>W7TQG0_9STRA</name>
<dbReference type="GO" id="GO:0031593">
    <property type="term" value="F:polyubiquitin modification-dependent protein binding"/>
    <property type="evidence" value="ECO:0007669"/>
    <property type="project" value="TreeGrafter"/>
</dbReference>
<dbReference type="CDD" id="cd20104">
    <property type="entry name" value="MBT_PHF20L1-like"/>
    <property type="match status" value="1"/>
</dbReference>
<feature type="compositionally biased region" description="Low complexity" evidence="1">
    <location>
        <begin position="791"/>
        <end position="825"/>
    </location>
</feature>
<evidence type="ECO:0000256" key="1">
    <source>
        <dbReference type="SAM" id="MobiDB-lite"/>
    </source>
</evidence>
<evidence type="ECO:0000259" key="2">
    <source>
        <dbReference type="PROSITE" id="PS50053"/>
    </source>
</evidence>
<dbReference type="GO" id="GO:0005829">
    <property type="term" value="C:cytosol"/>
    <property type="evidence" value="ECO:0007669"/>
    <property type="project" value="TreeGrafter"/>
</dbReference>